<comment type="subunit">
    <text evidence="8">The complex is composed of two ATP-binding proteins (OpuCA), two transmembrane proteins (OpuCB and OpuCD) and a solute-binding protein (OpuCC).</text>
</comment>
<evidence type="ECO:0000256" key="10">
    <source>
        <dbReference type="RuleBase" id="RU369116"/>
    </source>
</evidence>
<dbReference type="InterPro" id="IPR027417">
    <property type="entry name" value="P-loop_NTPase"/>
</dbReference>
<keyword evidence="10" id="KW-0997">Cell inner membrane</keyword>
<dbReference type="InterPro" id="IPR046342">
    <property type="entry name" value="CBS_dom_sf"/>
</dbReference>
<keyword evidence="3" id="KW-0677">Repeat</keyword>
<dbReference type="Pfam" id="PF00005">
    <property type="entry name" value="ABC_tran"/>
    <property type="match status" value="1"/>
</dbReference>
<proteinExistence type="inferred from homology"/>
<evidence type="ECO:0000313" key="13">
    <source>
        <dbReference type="EMBL" id="TSB47025.1"/>
    </source>
</evidence>
<dbReference type="NCBIfam" id="TIGR01186">
    <property type="entry name" value="proV"/>
    <property type="match status" value="1"/>
</dbReference>
<evidence type="ECO:0000259" key="12">
    <source>
        <dbReference type="PROSITE" id="PS51371"/>
    </source>
</evidence>
<evidence type="ECO:0000256" key="7">
    <source>
        <dbReference type="ARBA" id="ARBA00052482"/>
    </source>
</evidence>
<comment type="catalytic activity">
    <reaction evidence="7">
        <text>a quaternary ammonium(out) + ATP + H2O = a quaternary ammonium(in) + ADP + phosphate + H(+)</text>
        <dbReference type="Rhea" id="RHEA:11036"/>
        <dbReference type="ChEBI" id="CHEBI:15377"/>
        <dbReference type="ChEBI" id="CHEBI:15378"/>
        <dbReference type="ChEBI" id="CHEBI:30616"/>
        <dbReference type="ChEBI" id="CHEBI:35267"/>
        <dbReference type="ChEBI" id="CHEBI:43474"/>
        <dbReference type="ChEBI" id="CHEBI:456216"/>
        <dbReference type="EC" id="7.6.2.9"/>
    </reaction>
</comment>
<reference evidence="13 14" key="1">
    <citation type="submission" date="2019-07" db="EMBL/GenBank/DDBJ databases">
        <authorList>
            <person name="Park Y.J."/>
            <person name="Jeong S.E."/>
            <person name="Jung H.S."/>
        </authorList>
    </citation>
    <scope>NUCLEOTIDE SEQUENCE [LARGE SCALE GENOMIC DNA]</scope>
    <source>
        <strain evidence="14">P16(2019)</strain>
    </source>
</reference>
<gene>
    <name evidence="13" type="ORF">FN960_08380</name>
</gene>
<organism evidence="13 14">
    <name type="scientific">Alkalicoccobacillus porphyridii</name>
    <dbReference type="NCBI Taxonomy" id="2597270"/>
    <lineage>
        <taxon>Bacteria</taxon>
        <taxon>Bacillati</taxon>
        <taxon>Bacillota</taxon>
        <taxon>Bacilli</taxon>
        <taxon>Bacillales</taxon>
        <taxon>Bacillaceae</taxon>
        <taxon>Alkalicoccobacillus</taxon>
    </lineage>
</organism>
<feature type="domain" description="CBS" evidence="12">
    <location>
        <begin position="291"/>
        <end position="349"/>
    </location>
</feature>
<dbReference type="GO" id="GO:0016887">
    <property type="term" value="F:ATP hydrolysis activity"/>
    <property type="evidence" value="ECO:0007669"/>
    <property type="project" value="UniProtKB-UniRule"/>
</dbReference>
<protein>
    <recommendedName>
        <fullName evidence="10">Quaternary amine transport ATP-binding protein</fullName>
        <ecNumber evidence="10">7.6.2.9</ecNumber>
    </recommendedName>
</protein>
<dbReference type="PANTHER" id="PTHR43117">
    <property type="entry name" value="OSMOPROTECTANT IMPORT ATP-BINDING PROTEIN OSMV"/>
    <property type="match status" value="1"/>
</dbReference>
<dbReference type="PROSITE" id="PS51371">
    <property type="entry name" value="CBS"/>
    <property type="match status" value="1"/>
</dbReference>
<dbReference type="EMBL" id="VLXZ01000004">
    <property type="protein sequence ID" value="TSB47025.1"/>
    <property type="molecule type" value="Genomic_DNA"/>
</dbReference>
<dbReference type="InterPro" id="IPR003439">
    <property type="entry name" value="ABC_transporter-like_ATP-bd"/>
</dbReference>
<evidence type="ECO:0000256" key="1">
    <source>
        <dbReference type="ARBA" id="ARBA00005417"/>
    </source>
</evidence>
<comment type="similarity">
    <text evidence="1 10">Belongs to the ABC transporter superfamily.</text>
</comment>
<dbReference type="PROSITE" id="PS50893">
    <property type="entry name" value="ABC_TRANSPORTER_2"/>
    <property type="match status" value="1"/>
</dbReference>
<dbReference type="InterPro" id="IPR005892">
    <property type="entry name" value="Gly-betaine_transp_ATP-bd"/>
</dbReference>
<keyword evidence="14" id="KW-1185">Reference proteome</keyword>
<dbReference type="SUPFAM" id="SSF54631">
    <property type="entry name" value="CBS-domain pair"/>
    <property type="match status" value="1"/>
</dbReference>
<dbReference type="InterPro" id="IPR000644">
    <property type="entry name" value="CBS_dom"/>
</dbReference>
<evidence type="ECO:0000256" key="2">
    <source>
        <dbReference type="ARBA" id="ARBA00022448"/>
    </source>
</evidence>
<dbReference type="OrthoDB" id="9802264at2"/>
<evidence type="ECO:0000256" key="4">
    <source>
        <dbReference type="ARBA" id="ARBA00022741"/>
    </source>
</evidence>
<dbReference type="PANTHER" id="PTHR43117:SF4">
    <property type="entry name" value="OSMOPROTECTANT IMPORT ATP-BINDING PROTEIN OSMV"/>
    <property type="match status" value="1"/>
</dbReference>
<dbReference type="Gene3D" id="3.40.50.300">
    <property type="entry name" value="P-loop containing nucleotide triphosphate hydrolases"/>
    <property type="match status" value="1"/>
</dbReference>
<dbReference type="EC" id="7.6.2.9" evidence="10"/>
<dbReference type="GO" id="GO:0015418">
    <property type="term" value="F:ABC-type quaternary ammonium compound transporting activity"/>
    <property type="evidence" value="ECO:0007669"/>
    <property type="project" value="UniProtKB-EC"/>
</dbReference>
<dbReference type="PROSITE" id="PS00211">
    <property type="entry name" value="ABC_TRANSPORTER_1"/>
    <property type="match status" value="1"/>
</dbReference>
<keyword evidence="5 10" id="KW-0067">ATP-binding</keyword>
<keyword evidence="2 10" id="KW-0813">Transport</keyword>
<evidence type="ECO:0000256" key="3">
    <source>
        <dbReference type="ARBA" id="ARBA00022737"/>
    </source>
</evidence>
<evidence type="ECO:0000256" key="5">
    <source>
        <dbReference type="ARBA" id="ARBA00022840"/>
    </source>
</evidence>
<dbReference type="InterPro" id="IPR017871">
    <property type="entry name" value="ABC_transporter-like_CS"/>
</dbReference>
<sequence>MITFEGVTKTFADGTKGVDNLSLTINSGEFFVLIGPSGCGKTTTMKMINRLIDPTEGIIRIDDNHVQDMNIHKLRWNIGYVLQQIALFPNMTIAENISIVPEMMKWSKQDIRSRVDELLTMVGLEPKTFRDRMPTELSGGQQQRIGVARALAGNPNIILMDEPFSALDPISREQLQEDIRKLQKEIKKTIVFVTHDMDEALRLGERICMMREGAAVQIGTPEELLNNPKDEFVKQFIGSRAPKDTQALSEQTIKEFIQHNHDYLSSFIQTEDPSLQMTVNEDGALDELYYQTKKYPNEASVSVDSTAAEVYSLLQTYDLPALPVTDSDKLVGAISYKDLARMAAKGSVMN</sequence>
<dbReference type="GO" id="GO:0031460">
    <property type="term" value="P:glycine betaine transport"/>
    <property type="evidence" value="ECO:0007669"/>
    <property type="project" value="InterPro"/>
</dbReference>
<accession>A0A554A022</accession>
<dbReference type="Pfam" id="PF00571">
    <property type="entry name" value="CBS"/>
    <property type="match status" value="1"/>
</dbReference>
<dbReference type="SMART" id="SM00382">
    <property type="entry name" value="AAA"/>
    <property type="match status" value="1"/>
</dbReference>
<dbReference type="GO" id="GO:0005524">
    <property type="term" value="F:ATP binding"/>
    <property type="evidence" value="ECO:0007669"/>
    <property type="project" value="UniProtKB-UniRule"/>
</dbReference>
<keyword evidence="6 9" id="KW-0129">CBS domain</keyword>
<dbReference type="AlphaFoldDB" id="A0A554A022"/>
<evidence type="ECO:0000256" key="6">
    <source>
        <dbReference type="ARBA" id="ARBA00023122"/>
    </source>
</evidence>
<name>A0A554A022_9BACI</name>
<keyword evidence="10" id="KW-1003">Cell membrane</keyword>
<keyword evidence="4 10" id="KW-0547">Nucleotide-binding</keyword>
<keyword evidence="10" id="KW-0472">Membrane</keyword>
<dbReference type="Proteomes" id="UP000318521">
    <property type="component" value="Unassembled WGS sequence"/>
</dbReference>
<evidence type="ECO:0000313" key="14">
    <source>
        <dbReference type="Proteomes" id="UP000318521"/>
    </source>
</evidence>
<dbReference type="FunFam" id="3.40.50.300:FF:000425">
    <property type="entry name" value="Probable ABC transporter, ATP-binding subunit"/>
    <property type="match status" value="1"/>
</dbReference>
<evidence type="ECO:0000256" key="9">
    <source>
        <dbReference type="PROSITE-ProRule" id="PRU00703"/>
    </source>
</evidence>
<evidence type="ECO:0000259" key="11">
    <source>
        <dbReference type="PROSITE" id="PS50893"/>
    </source>
</evidence>
<dbReference type="GO" id="GO:0005886">
    <property type="term" value="C:plasma membrane"/>
    <property type="evidence" value="ECO:0007669"/>
    <property type="project" value="UniProtKB-SubCell"/>
</dbReference>
<comment type="subunit">
    <text evidence="10">The complex is probably composed of two ATP-binding proteins, two transmembrane proteins and a solute-binding protein.</text>
</comment>
<comment type="caution">
    <text evidence="13">The sequence shown here is derived from an EMBL/GenBank/DDBJ whole genome shotgun (WGS) entry which is preliminary data.</text>
</comment>
<comment type="subcellular location">
    <subcellularLocation>
        <location evidence="10">Cell inner membrane</location>
        <topology evidence="10">Peripheral membrane protein</topology>
    </subcellularLocation>
</comment>
<dbReference type="InterPro" id="IPR003593">
    <property type="entry name" value="AAA+_ATPase"/>
</dbReference>
<dbReference type="SUPFAM" id="SSF52540">
    <property type="entry name" value="P-loop containing nucleoside triphosphate hydrolases"/>
    <property type="match status" value="1"/>
</dbReference>
<evidence type="ECO:0000256" key="8">
    <source>
        <dbReference type="ARBA" id="ARBA00063934"/>
    </source>
</evidence>
<feature type="domain" description="ABC transporter" evidence="11">
    <location>
        <begin position="2"/>
        <end position="237"/>
    </location>
</feature>
<dbReference type="Gene3D" id="3.10.580.10">
    <property type="entry name" value="CBS-domain"/>
    <property type="match status" value="1"/>
</dbReference>
<dbReference type="GO" id="GO:0006865">
    <property type="term" value="P:amino acid transport"/>
    <property type="evidence" value="ECO:0007669"/>
    <property type="project" value="UniProtKB-UniRule"/>
</dbReference>